<dbReference type="AlphaFoldDB" id="A0A949K0R3"/>
<dbReference type="Pfam" id="PF08544">
    <property type="entry name" value="GHMP_kinases_C"/>
    <property type="match status" value="1"/>
</dbReference>
<dbReference type="InterPro" id="IPR013750">
    <property type="entry name" value="GHMP_kinase_C_dom"/>
</dbReference>
<evidence type="ECO:0000256" key="1">
    <source>
        <dbReference type="ARBA" id="ARBA00009684"/>
    </source>
</evidence>
<dbReference type="InterPro" id="IPR006204">
    <property type="entry name" value="GHMP_kinase_N_dom"/>
</dbReference>
<dbReference type="Pfam" id="PF00288">
    <property type="entry name" value="GHMP_kinases_N"/>
    <property type="match status" value="1"/>
</dbReference>
<evidence type="ECO:0000256" key="9">
    <source>
        <dbReference type="HAMAP-Rule" id="MF_00061"/>
    </source>
</evidence>
<keyword evidence="6 9" id="KW-0418">Kinase</keyword>
<dbReference type="NCBIfam" id="NF011202">
    <property type="entry name" value="PRK14608.1"/>
    <property type="match status" value="1"/>
</dbReference>
<dbReference type="PANTHER" id="PTHR43527">
    <property type="entry name" value="4-DIPHOSPHOCYTIDYL-2-C-METHYL-D-ERYTHRITOL KINASE, CHLOROPLASTIC"/>
    <property type="match status" value="1"/>
</dbReference>
<dbReference type="NCBIfam" id="TIGR00154">
    <property type="entry name" value="ispE"/>
    <property type="match status" value="1"/>
</dbReference>
<feature type="binding site" evidence="9">
    <location>
        <begin position="95"/>
        <end position="105"/>
    </location>
    <ligand>
        <name>ATP</name>
        <dbReference type="ChEBI" id="CHEBI:30616"/>
    </ligand>
</feature>
<comment type="function">
    <text evidence="9">Catalyzes the phosphorylation of the position 2 hydroxy group of 4-diphosphocytidyl-2C-methyl-D-erythritol.</text>
</comment>
<comment type="pathway">
    <text evidence="9">Isoprenoid biosynthesis; isopentenyl diphosphate biosynthesis via DXP pathway; isopentenyl diphosphate from 1-deoxy-D-xylulose 5-phosphate: step 3/6.</text>
</comment>
<comment type="caution">
    <text evidence="12">The sequence shown here is derived from an EMBL/GenBank/DDBJ whole genome shotgun (WGS) entry which is preliminary data.</text>
</comment>
<gene>
    <name evidence="9" type="primary">ispE</name>
    <name evidence="12" type="ORF">KTH89_14590</name>
</gene>
<dbReference type="SUPFAM" id="SSF55060">
    <property type="entry name" value="GHMP Kinase, C-terminal domain"/>
    <property type="match status" value="1"/>
</dbReference>
<comment type="catalytic activity">
    <reaction evidence="9">
        <text>4-CDP-2-C-methyl-D-erythritol + ATP = 4-CDP-2-C-methyl-D-erythritol 2-phosphate + ADP + H(+)</text>
        <dbReference type="Rhea" id="RHEA:18437"/>
        <dbReference type="ChEBI" id="CHEBI:15378"/>
        <dbReference type="ChEBI" id="CHEBI:30616"/>
        <dbReference type="ChEBI" id="CHEBI:57823"/>
        <dbReference type="ChEBI" id="CHEBI:57919"/>
        <dbReference type="ChEBI" id="CHEBI:456216"/>
        <dbReference type="EC" id="2.7.1.148"/>
    </reaction>
</comment>
<dbReference type="InterPro" id="IPR036554">
    <property type="entry name" value="GHMP_kinase_C_sf"/>
</dbReference>
<evidence type="ECO:0000259" key="11">
    <source>
        <dbReference type="Pfam" id="PF08544"/>
    </source>
</evidence>
<dbReference type="EC" id="2.7.1.148" evidence="2 9"/>
<feature type="active site" evidence="9">
    <location>
        <position position="137"/>
    </location>
</feature>
<dbReference type="Gene3D" id="3.30.230.10">
    <property type="match status" value="1"/>
</dbReference>
<organism evidence="12 13">
    <name type="scientific">Diplocloster agilis</name>
    <dbReference type="NCBI Taxonomy" id="2850323"/>
    <lineage>
        <taxon>Bacteria</taxon>
        <taxon>Bacillati</taxon>
        <taxon>Bacillota</taxon>
        <taxon>Clostridia</taxon>
        <taxon>Lachnospirales</taxon>
        <taxon>Lachnospiraceae</taxon>
        <taxon>Diplocloster</taxon>
    </lineage>
</organism>
<accession>A0A949K0R3</accession>
<evidence type="ECO:0000259" key="10">
    <source>
        <dbReference type="Pfam" id="PF00288"/>
    </source>
</evidence>
<evidence type="ECO:0000313" key="13">
    <source>
        <dbReference type="Proteomes" id="UP000712157"/>
    </source>
</evidence>
<evidence type="ECO:0000256" key="5">
    <source>
        <dbReference type="ARBA" id="ARBA00022741"/>
    </source>
</evidence>
<evidence type="ECO:0000256" key="7">
    <source>
        <dbReference type="ARBA" id="ARBA00022840"/>
    </source>
</evidence>
<evidence type="ECO:0000256" key="4">
    <source>
        <dbReference type="ARBA" id="ARBA00022679"/>
    </source>
</evidence>
<dbReference type="EMBL" id="JAHQCW010000025">
    <property type="protein sequence ID" value="MBU9737771.1"/>
    <property type="molecule type" value="Genomic_DNA"/>
</dbReference>
<dbReference type="InterPro" id="IPR014721">
    <property type="entry name" value="Ribsml_uS5_D2-typ_fold_subgr"/>
</dbReference>
<dbReference type="SUPFAM" id="SSF54211">
    <property type="entry name" value="Ribosomal protein S5 domain 2-like"/>
    <property type="match status" value="1"/>
</dbReference>
<dbReference type="PIRSF" id="PIRSF010376">
    <property type="entry name" value="IspE"/>
    <property type="match status" value="1"/>
</dbReference>
<dbReference type="InterPro" id="IPR020568">
    <property type="entry name" value="Ribosomal_Su5_D2-typ_SF"/>
</dbReference>
<reference evidence="12" key="1">
    <citation type="submission" date="2021-06" db="EMBL/GenBank/DDBJ databases">
        <title>Description of novel taxa of the family Lachnospiraceae.</title>
        <authorList>
            <person name="Chaplin A.V."/>
            <person name="Sokolova S.R."/>
            <person name="Pikina A.P."/>
            <person name="Korzhanova M."/>
            <person name="Belova V."/>
            <person name="Korostin D."/>
            <person name="Efimov B.A."/>
        </authorList>
    </citation>
    <scope>NUCLEOTIDE SEQUENCE</scope>
    <source>
        <strain evidence="12">ASD5720</strain>
    </source>
</reference>
<keyword evidence="5 9" id="KW-0547">Nucleotide-binding</keyword>
<feature type="domain" description="GHMP kinase N-terminal" evidence="10">
    <location>
        <begin position="67"/>
        <end position="145"/>
    </location>
</feature>
<evidence type="ECO:0000256" key="2">
    <source>
        <dbReference type="ARBA" id="ARBA00012052"/>
    </source>
</evidence>
<dbReference type="HAMAP" id="MF_00061">
    <property type="entry name" value="IspE"/>
    <property type="match status" value="1"/>
</dbReference>
<dbReference type="GO" id="GO:0005524">
    <property type="term" value="F:ATP binding"/>
    <property type="evidence" value="ECO:0007669"/>
    <property type="project" value="UniProtKB-UniRule"/>
</dbReference>
<comment type="similarity">
    <text evidence="1 9">Belongs to the GHMP kinase family. IspE subfamily.</text>
</comment>
<dbReference type="GO" id="GO:0016114">
    <property type="term" value="P:terpenoid biosynthetic process"/>
    <property type="evidence" value="ECO:0007669"/>
    <property type="project" value="UniProtKB-UniRule"/>
</dbReference>
<evidence type="ECO:0000313" key="12">
    <source>
        <dbReference type="EMBL" id="MBU9737771.1"/>
    </source>
</evidence>
<dbReference type="GO" id="GO:0019288">
    <property type="term" value="P:isopentenyl diphosphate biosynthetic process, methylerythritol 4-phosphate pathway"/>
    <property type="evidence" value="ECO:0007669"/>
    <property type="project" value="UniProtKB-UniRule"/>
</dbReference>
<protein>
    <recommendedName>
        <fullName evidence="3 9">4-diphosphocytidyl-2-C-methyl-D-erythritol kinase</fullName>
        <shortName evidence="9">CMK</shortName>
        <ecNumber evidence="2 9">2.7.1.148</ecNumber>
    </recommendedName>
    <alternativeName>
        <fullName evidence="8 9">4-(cytidine-5'-diphospho)-2-C-methyl-D-erythritol kinase</fullName>
    </alternativeName>
</protein>
<dbReference type="RefSeq" id="WP_238722196.1">
    <property type="nucleotide sequence ID" value="NZ_JAHQCW010000025.1"/>
</dbReference>
<sequence>MKRIELKAMGKINLGLDVLGIRQDGYHEVRMIMQTVRLFDRIALVKKDKPGITVKTNLYYLPTNENNLVYKAARMLLDEFEIGTGVEIRLEKHIPVSAGMAGGSTDAASVLFGMNQMFRLGLSKEQLMERGVKIGADVPYCVMRGTALAEGIGEELTALPPMPECQVLIAKPGVSVSTKFVYQQLDSRPIGNHPDIDRILEGIRRQDLHMIAGNLGNVLESVTIPEYPVIAQIKKVMMEYEALNAMMSGSGPTVFGLFDDPGKARAAYQKLKNGPLAKQVYLTGVFNTRR</sequence>
<keyword evidence="4 9" id="KW-0808">Transferase</keyword>
<dbReference type="PANTHER" id="PTHR43527:SF2">
    <property type="entry name" value="4-DIPHOSPHOCYTIDYL-2-C-METHYL-D-ERYTHRITOL KINASE, CHLOROPLASTIC"/>
    <property type="match status" value="1"/>
</dbReference>
<dbReference type="Gene3D" id="3.30.70.890">
    <property type="entry name" value="GHMP kinase, C-terminal domain"/>
    <property type="match status" value="1"/>
</dbReference>
<evidence type="ECO:0000256" key="3">
    <source>
        <dbReference type="ARBA" id="ARBA00017473"/>
    </source>
</evidence>
<proteinExistence type="inferred from homology"/>
<keyword evidence="13" id="KW-1185">Reference proteome</keyword>
<feature type="active site" evidence="9">
    <location>
        <position position="11"/>
    </location>
</feature>
<evidence type="ECO:0000256" key="6">
    <source>
        <dbReference type="ARBA" id="ARBA00022777"/>
    </source>
</evidence>
<keyword evidence="7 9" id="KW-0067">ATP-binding</keyword>
<dbReference type="GO" id="GO:0050515">
    <property type="term" value="F:4-(cytidine 5'-diphospho)-2-C-methyl-D-erythritol kinase activity"/>
    <property type="evidence" value="ECO:0007669"/>
    <property type="project" value="UniProtKB-UniRule"/>
</dbReference>
<keyword evidence="9" id="KW-0414">Isoprene biosynthesis</keyword>
<evidence type="ECO:0000256" key="8">
    <source>
        <dbReference type="ARBA" id="ARBA00032554"/>
    </source>
</evidence>
<dbReference type="Proteomes" id="UP000712157">
    <property type="component" value="Unassembled WGS sequence"/>
</dbReference>
<dbReference type="InterPro" id="IPR004424">
    <property type="entry name" value="IspE"/>
</dbReference>
<feature type="domain" description="GHMP kinase C-terminal" evidence="11">
    <location>
        <begin position="200"/>
        <end position="273"/>
    </location>
</feature>
<name>A0A949K0R3_9FIRM</name>